<evidence type="ECO:0000313" key="2">
    <source>
        <dbReference type="Proteomes" id="UP000239735"/>
    </source>
</evidence>
<dbReference type="AlphaFoldDB" id="A0A2N9M956"/>
<proteinExistence type="predicted"/>
<protein>
    <recommendedName>
        <fullName evidence="3">Tetratricopeptide repeat protein</fullName>
    </recommendedName>
</protein>
<name>A0A2N9M956_9BACT</name>
<sequence>MSSPALYLEIIDLAIGDYPGYVADTRHYASITGRPDDVALADAVAKGWARGGKAGLLEGRARSLKAAYDHGSETGFLLGQTLVMLGRPKEALPYFKASLNSRVIILTVMQDCPWAKALAKDPGYAALFAEVRARMHGGYPHSPPVVQVSMRTPN</sequence>
<accession>A0A2N9M956</accession>
<organism evidence="1 2">
    <name type="scientific">Candidatus Sulfuritelmatomonas gaucii</name>
    <dbReference type="NCBI Taxonomy" id="2043161"/>
    <lineage>
        <taxon>Bacteria</taxon>
        <taxon>Pseudomonadati</taxon>
        <taxon>Acidobacteriota</taxon>
        <taxon>Terriglobia</taxon>
        <taxon>Terriglobales</taxon>
        <taxon>Acidobacteriaceae</taxon>
        <taxon>Candidatus Sulfuritelmatomonas</taxon>
    </lineage>
</organism>
<gene>
    <name evidence="1" type="ORF">SBA5_920005</name>
</gene>
<dbReference type="EMBL" id="OKRB01000155">
    <property type="protein sequence ID" value="SPE31977.1"/>
    <property type="molecule type" value="Genomic_DNA"/>
</dbReference>
<evidence type="ECO:0000313" key="1">
    <source>
        <dbReference type="EMBL" id="SPE31977.1"/>
    </source>
</evidence>
<reference evidence="2" key="1">
    <citation type="submission" date="2018-02" db="EMBL/GenBank/DDBJ databases">
        <authorList>
            <person name="Hausmann B."/>
        </authorList>
    </citation>
    <scope>NUCLEOTIDE SEQUENCE [LARGE SCALE GENOMIC DNA]</scope>
    <source>
        <strain evidence="2">Peat soil MAG SbA5</strain>
    </source>
</reference>
<evidence type="ECO:0008006" key="3">
    <source>
        <dbReference type="Google" id="ProtNLM"/>
    </source>
</evidence>
<dbReference type="Proteomes" id="UP000239735">
    <property type="component" value="Unassembled WGS sequence"/>
</dbReference>